<dbReference type="EMBL" id="QCYY01002085">
    <property type="protein sequence ID" value="ROT72987.1"/>
    <property type="molecule type" value="Genomic_DNA"/>
</dbReference>
<feature type="non-terminal residue" evidence="2">
    <location>
        <position position="111"/>
    </location>
</feature>
<reference evidence="2 3" key="1">
    <citation type="submission" date="2018-04" db="EMBL/GenBank/DDBJ databases">
        <authorList>
            <person name="Zhang X."/>
            <person name="Yuan J."/>
            <person name="Li F."/>
            <person name="Xiang J."/>
        </authorList>
    </citation>
    <scope>NUCLEOTIDE SEQUENCE [LARGE SCALE GENOMIC DNA]</scope>
    <source>
        <tissue evidence="2">Muscle</tissue>
    </source>
</reference>
<dbReference type="Proteomes" id="UP000283509">
    <property type="component" value="Unassembled WGS sequence"/>
</dbReference>
<feature type="non-terminal residue" evidence="2">
    <location>
        <position position="1"/>
    </location>
</feature>
<keyword evidence="3" id="KW-1185">Reference proteome</keyword>
<gene>
    <name evidence="2" type="ORF">C7M84_008613</name>
</gene>
<evidence type="ECO:0000313" key="3">
    <source>
        <dbReference type="Proteomes" id="UP000283509"/>
    </source>
</evidence>
<reference evidence="2 3" key="2">
    <citation type="submission" date="2019-01" db="EMBL/GenBank/DDBJ databases">
        <title>The decoding of complex shrimp genome reveals the adaptation for benthos swimmer, frequently molting mechanism and breeding impact on genome.</title>
        <authorList>
            <person name="Sun Y."/>
            <person name="Gao Y."/>
            <person name="Yu Y."/>
        </authorList>
    </citation>
    <scope>NUCLEOTIDE SEQUENCE [LARGE SCALE GENOMIC DNA]</scope>
    <source>
        <tissue evidence="2">Muscle</tissue>
    </source>
</reference>
<organism evidence="2 3">
    <name type="scientific">Penaeus vannamei</name>
    <name type="common">Whiteleg shrimp</name>
    <name type="synonym">Litopenaeus vannamei</name>
    <dbReference type="NCBI Taxonomy" id="6689"/>
    <lineage>
        <taxon>Eukaryota</taxon>
        <taxon>Metazoa</taxon>
        <taxon>Ecdysozoa</taxon>
        <taxon>Arthropoda</taxon>
        <taxon>Crustacea</taxon>
        <taxon>Multicrustacea</taxon>
        <taxon>Malacostraca</taxon>
        <taxon>Eumalacostraca</taxon>
        <taxon>Eucarida</taxon>
        <taxon>Decapoda</taxon>
        <taxon>Dendrobranchiata</taxon>
        <taxon>Penaeoidea</taxon>
        <taxon>Penaeidae</taxon>
        <taxon>Penaeus</taxon>
    </lineage>
</organism>
<evidence type="ECO:0000256" key="1">
    <source>
        <dbReference type="SAM" id="MobiDB-lite"/>
    </source>
</evidence>
<proteinExistence type="predicted"/>
<sequence>TVQDPTHINAASIHGTAPPPPPSFTALAQTPEKERAQHDFAGVEDDPRAEGSARPPRSPGCDLHAGRWQQRRGQKRHHTFRSQQQLREWLLERGSVCLRSLLGGRRLPALR</sequence>
<dbReference type="AlphaFoldDB" id="A0A3R7P1Q2"/>
<comment type="caution">
    <text evidence="2">The sequence shown here is derived from an EMBL/GenBank/DDBJ whole genome shotgun (WGS) entry which is preliminary data.</text>
</comment>
<protein>
    <submittedName>
        <fullName evidence="2">Uncharacterized protein</fullName>
    </submittedName>
</protein>
<evidence type="ECO:0000313" key="2">
    <source>
        <dbReference type="EMBL" id="ROT72987.1"/>
    </source>
</evidence>
<feature type="region of interest" description="Disordered" evidence="1">
    <location>
        <begin position="1"/>
        <end position="81"/>
    </location>
</feature>
<accession>A0A3R7P1Q2</accession>
<feature type="compositionally biased region" description="Basic residues" evidence="1">
    <location>
        <begin position="69"/>
        <end position="80"/>
    </location>
</feature>
<name>A0A3R7P1Q2_PENVA</name>